<organism evidence="1">
    <name type="scientific">Culex pipiens</name>
    <name type="common">House mosquito</name>
    <dbReference type="NCBI Taxonomy" id="7175"/>
    <lineage>
        <taxon>Eukaryota</taxon>
        <taxon>Metazoa</taxon>
        <taxon>Ecdysozoa</taxon>
        <taxon>Arthropoda</taxon>
        <taxon>Hexapoda</taxon>
        <taxon>Insecta</taxon>
        <taxon>Pterygota</taxon>
        <taxon>Neoptera</taxon>
        <taxon>Endopterygota</taxon>
        <taxon>Diptera</taxon>
        <taxon>Nematocera</taxon>
        <taxon>Culicoidea</taxon>
        <taxon>Culicidae</taxon>
        <taxon>Culicinae</taxon>
        <taxon>Culicini</taxon>
        <taxon>Culex</taxon>
        <taxon>Culex</taxon>
    </lineage>
</organism>
<protein>
    <submittedName>
        <fullName evidence="1">(northern house mosquito) hypothetical protein</fullName>
    </submittedName>
</protein>
<sequence length="111" mass="12455">MSRSLTWDLARFYHPSVQHGSPDGTGLRPTVTAVNIVNLNKYKYGNKRLVLRYTSFKPRVLISGNHLDGQNWRSGDSTGVRASTAGRSRHGELGWGFTLPSLHTSYRSFPH</sequence>
<reference evidence="1" key="1">
    <citation type="submission" date="2021-05" db="EMBL/GenBank/DDBJ databases">
        <authorList>
            <person name="Alioto T."/>
            <person name="Alioto T."/>
            <person name="Gomez Garrido J."/>
        </authorList>
    </citation>
    <scope>NUCLEOTIDE SEQUENCE</scope>
</reference>
<evidence type="ECO:0000313" key="1">
    <source>
        <dbReference type="EMBL" id="CAG6594110.1"/>
    </source>
</evidence>
<dbReference type="AlphaFoldDB" id="A0A8D8KJX2"/>
<name>A0A8D8KJX2_CULPI</name>
<dbReference type="EMBL" id="HBUE01225790">
    <property type="protein sequence ID" value="CAG6542026.1"/>
    <property type="molecule type" value="Transcribed_RNA"/>
</dbReference>
<dbReference type="EMBL" id="HBUE01332515">
    <property type="protein sequence ID" value="CAG6594110.1"/>
    <property type="molecule type" value="Transcribed_RNA"/>
</dbReference>
<proteinExistence type="predicted"/>
<accession>A0A8D8KJX2</accession>